<comment type="function">
    <text evidence="7">Activator of cell division through the inhibition of FtsZ GTPase activity, therefore promoting FtsZ assembly into bundles of protofilaments necessary for the formation of the division Z ring. It is recruited early at mid-cell but it is not essential for cell division.</text>
</comment>
<evidence type="ECO:0000256" key="9">
    <source>
        <dbReference type="ARBA" id="ARBA00033158"/>
    </source>
</evidence>
<evidence type="ECO:0000256" key="1">
    <source>
        <dbReference type="ARBA" id="ARBA00004496"/>
    </source>
</evidence>
<sequence length="102" mass="11286">MNDTSTNSNSARVVIAGEEYIIKGDTNSETIARIAEYVNEKILEVGSGVSSKERYKIAILTAVNIAGELFDARRELLDNSDKMDQILFKAKELSEKLESTLT</sequence>
<gene>
    <name evidence="10" type="ORF">A2519_10455</name>
</gene>
<evidence type="ECO:0000313" key="11">
    <source>
        <dbReference type="Proteomes" id="UP000179243"/>
    </source>
</evidence>
<proteinExistence type="predicted"/>
<keyword evidence="6" id="KW-0131">Cell cycle</keyword>
<dbReference type="GO" id="GO:0032153">
    <property type="term" value="C:cell division site"/>
    <property type="evidence" value="ECO:0007669"/>
    <property type="project" value="TreeGrafter"/>
</dbReference>
<dbReference type="PANTHER" id="PTHR34981">
    <property type="entry name" value="CELL DIVISION PROTEIN ZAPA"/>
    <property type="match status" value="1"/>
</dbReference>
<evidence type="ECO:0000256" key="6">
    <source>
        <dbReference type="ARBA" id="ARBA00023306"/>
    </source>
</evidence>
<keyword evidence="4" id="KW-0132">Cell division</keyword>
<evidence type="ECO:0000256" key="2">
    <source>
        <dbReference type="ARBA" id="ARBA00015195"/>
    </source>
</evidence>
<dbReference type="SUPFAM" id="SSF102829">
    <property type="entry name" value="Cell division protein ZapA-like"/>
    <property type="match status" value="1"/>
</dbReference>
<dbReference type="PANTHER" id="PTHR34981:SF1">
    <property type="entry name" value="CELL DIVISION PROTEIN ZAPA"/>
    <property type="match status" value="1"/>
</dbReference>
<keyword evidence="5" id="KW-0717">Septation</keyword>
<name>A0A1F7F188_UNCRA</name>
<dbReference type="GO" id="GO:0005829">
    <property type="term" value="C:cytosol"/>
    <property type="evidence" value="ECO:0007669"/>
    <property type="project" value="TreeGrafter"/>
</dbReference>
<comment type="subcellular location">
    <subcellularLocation>
        <location evidence="1">Cytoplasm</location>
    </subcellularLocation>
</comment>
<accession>A0A1F7F188</accession>
<evidence type="ECO:0000256" key="5">
    <source>
        <dbReference type="ARBA" id="ARBA00023210"/>
    </source>
</evidence>
<keyword evidence="3" id="KW-0963">Cytoplasm</keyword>
<evidence type="ECO:0000256" key="4">
    <source>
        <dbReference type="ARBA" id="ARBA00022618"/>
    </source>
</evidence>
<comment type="caution">
    <text evidence="10">The sequence shown here is derived from an EMBL/GenBank/DDBJ whole genome shotgun (WGS) entry which is preliminary data.</text>
</comment>
<dbReference type="GO" id="GO:0030428">
    <property type="term" value="C:cell septum"/>
    <property type="evidence" value="ECO:0007669"/>
    <property type="project" value="TreeGrafter"/>
</dbReference>
<dbReference type="GO" id="GO:0043093">
    <property type="term" value="P:FtsZ-dependent cytokinesis"/>
    <property type="evidence" value="ECO:0007669"/>
    <property type="project" value="TreeGrafter"/>
</dbReference>
<dbReference type="Proteomes" id="UP000179243">
    <property type="component" value="Unassembled WGS sequence"/>
</dbReference>
<dbReference type="Pfam" id="PF05164">
    <property type="entry name" value="ZapA"/>
    <property type="match status" value="1"/>
</dbReference>
<dbReference type="GO" id="GO:0000917">
    <property type="term" value="P:division septum assembly"/>
    <property type="evidence" value="ECO:0007669"/>
    <property type="project" value="UniProtKB-KW"/>
</dbReference>
<dbReference type="GO" id="GO:0000921">
    <property type="term" value="P:septin ring assembly"/>
    <property type="evidence" value="ECO:0007669"/>
    <property type="project" value="TreeGrafter"/>
</dbReference>
<dbReference type="AlphaFoldDB" id="A0A1F7F188"/>
<dbReference type="InterPro" id="IPR053712">
    <property type="entry name" value="Bac_CellDiv_Activator"/>
</dbReference>
<comment type="subunit">
    <text evidence="8">Homodimer. Interacts with FtsZ.</text>
</comment>
<dbReference type="InterPro" id="IPR007838">
    <property type="entry name" value="Cell_div_ZapA-like"/>
</dbReference>
<dbReference type="EMBL" id="MFYX01000146">
    <property type="protein sequence ID" value="OGK00424.1"/>
    <property type="molecule type" value="Genomic_DNA"/>
</dbReference>
<dbReference type="InterPro" id="IPR036192">
    <property type="entry name" value="Cell_div_ZapA-like_sf"/>
</dbReference>
<dbReference type="Gene3D" id="6.10.250.790">
    <property type="match status" value="1"/>
</dbReference>
<evidence type="ECO:0000313" key="10">
    <source>
        <dbReference type="EMBL" id="OGK00424.1"/>
    </source>
</evidence>
<protein>
    <recommendedName>
        <fullName evidence="2">Cell division protein ZapA</fullName>
    </recommendedName>
    <alternativeName>
        <fullName evidence="9">Z ring-associated protein ZapA</fullName>
    </alternativeName>
</protein>
<evidence type="ECO:0000256" key="7">
    <source>
        <dbReference type="ARBA" id="ARBA00024910"/>
    </source>
</evidence>
<organism evidence="10 11">
    <name type="scientific">Candidatus Raymondbacteria bacterium RIFOXYD12_FULL_49_13</name>
    <dbReference type="NCBI Taxonomy" id="1817890"/>
    <lineage>
        <taxon>Bacteria</taxon>
        <taxon>Raymondiibacteriota</taxon>
    </lineage>
</organism>
<reference evidence="10 11" key="1">
    <citation type="journal article" date="2016" name="Nat. Commun.">
        <title>Thousands of microbial genomes shed light on interconnected biogeochemical processes in an aquifer system.</title>
        <authorList>
            <person name="Anantharaman K."/>
            <person name="Brown C.T."/>
            <person name="Hug L.A."/>
            <person name="Sharon I."/>
            <person name="Castelle C.J."/>
            <person name="Probst A.J."/>
            <person name="Thomas B.C."/>
            <person name="Singh A."/>
            <person name="Wilkins M.J."/>
            <person name="Karaoz U."/>
            <person name="Brodie E.L."/>
            <person name="Williams K.H."/>
            <person name="Hubbard S.S."/>
            <person name="Banfield J.F."/>
        </authorList>
    </citation>
    <scope>NUCLEOTIDE SEQUENCE [LARGE SCALE GENOMIC DNA]</scope>
</reference>
<evidence type="ECO:0000256" key="8">
    <source>
        <dbReference type="ARBA" id="ARBA00026068"/>
    </source>
</evidence>
<evidence type="ECO:0000256" key="3">
    <source>
        <dbReference type="ARBA" id="ARBA00022490"/>
    </source>
</evidence>